<evidence type="ECO:0000256" key="4">
    <source>
        <dbReference type="ARBA" id="ARBA00023136"/>
    </source>
</evidence>
<keyword evidence="12" id="KW-1185">Reference proteome</keyword>
<feature type="transmembrane region" description="Helical" evidence="6">
    <location>
        <begin position="268"/>
        <end position="288"/>
    </location>
</feature>
<dbReference type="NCBIfam" id="TIGR00229">
    <property type="entry name" value="sensory_box"/>
    <property type="match status" value="1"/>
</dbReference>
<dbReference type="CDD" id="cd00130">
    <property type="entry name" value="PAS"/>
    <property type="match status" value="1"/>
</dbReference>
<dbReference type="EMBL" id="BMMF01000011">
    <property type="protein sequence ID" value="GGK46024.1"/>
    <property type="molecule type" value="Genomic_DNA"/>
</dbReference>
<dbReference type="Pfam" id="PF00563">
    <property type="entry name" value="EAL"/>
    <property type="match status" value="1"/>
</dbReference>
<dbReference type="InterPro" id="IPR052155">
    <property type="entry name" value="Biofilm_reg_signaling"/>
</dbReference>
<feature type="domain" description="GGDEF" evidence="10">
    <location>
        <begin position="482"/>
        <end position="616"/>
    </location>
</feature>
<evidence type="ECO:0000256" key="1">
    <source>
        <dbReference type="ARBA" id="ARBA00004370"/>
    </source>
</evidence>
<evidence type="ECO:0000256" key="6">
    <source>
        <dbReference type="SAM" id="Phobius"/>
    </source>
</evidence>
<evidence type="ECO:0000313" key="11">
    <source>
        <dbReference type="EMBL" id="GGK46024.1"/>
    </source>
</evidence>
<dbReference type="NCBIfam" id="TIGR00254">
    <property type="entry name" value="GGDEF"/>
    <property type="match status" value="1"/>
</dbReference>
<dbReference type="InterPro" id="IPR035919">
    <property type="entry name" value="EAL_sf"/>
</dbReference>
<dbReference type="SMART" id="SM00267">
    <property type="entry name" value="GGDEF"/>
    <property type="match status" value="1"/>
</dbReference>
<dbReference type="CDD" id="cd01949">
    <property type="entry name" value="GGDEF"/>
    <property type="match status" value="1"/>
</dbReference>
<dbReference type="Gene3D" id="3.30.450.20">
    <property type="entry name" value="PAS domain"/>
    <property type="match status" value="1"/>
</dbReference>
<feature type="domain" description="CHASE" evidence="8">
    <location>
        <begin position="103"/>
        <end position="249"/>
    </location>
</feature>
<evidence type="ECO:0000256" key="5">
    <source>
        <dbReference type="SAM" id="Coils"/>
    </source>
</evidence>
<organism evidence="11 12">
    <name type="scientific">Salinarimonas ramus</name>
    <dbReference type="NCBI Taxonomy" id="690164"/>
    <lineage>
        <taxon>Bacteria</taxon>
        <taxon>Pseudomonadati</taxon>
        <taxon>Pseudomonadota</taxon>
        <taxon>Alphaproteobacteria</taxon>
        <taxon>Hyphomicrobiales</taxon>
        <taxon>Salinarimonadaceae</taxon>
        <taxon>Salinarimonas</taxon>
    </lineage>
</organism>
<dbReference type="InterPro" id="IPR029787">
    <property type="entry name" value="Nucleotide_cyclase"/>
</dbReference>
<dbReference type="InterPro" id="IPR000700">
    <property type="entry name" value="PAS-assoc_C"/>
</dbReference>
<dbReference type="CDD" id="cd01948">
    <property type="entry name" value="EAL"/>
    <property type="match status" value="1"/>
</dbReference>
<dbReference type="Gene3D" id="3.20.20.450">
    <property type="entry name" value="EAL domain"/>
    <property type="match status" value="1"/>
</dbReference>
<name>A0A917QDF2_9HYPH</name>
<dbReference type="InterPro" id="IPR035965">
    <property type="entry name" value="PAS-like_dom_sf"/>
</dbReference>
<dbReference type="InterPro" id="IPR000014">
    <property type="entry name" value="PAS"/>
</dbReference>
<feature type="domain" description="PAC" evidence="7">
    <location>
        <begin position="383"/>
        <end position="434"/>
    </location>
</feature>
<dbReference type="GO" id="GO:0016020">
    <property type="term" value="C:membrane"/>
    <property type="evidence" value="ECO:0007669"/>
    <property type="project" value="UniProtKB-SubCell"/>
</dbReference>
<dbReference type="InterPro" id="IPR042240">
    <property type="entry name" value="CHASE_sf"/>
</dbReference>
<evidence type="ECO:0000256" key="2">
    <source>
        <dbReference type="ARBA" id="ARBA00022692"/>
    </source>
</evidence>
<dbReference type="PROSITE" id="PS50113">
    <property type="entry name" value="PAC"/>
    <property type="match status" value="1"/>
</dbReference>
<dbReference type="SMART" id="SM00052">
    <property type="entry name" value="EAL"/>
    <property type="match status" value="1"/>
</dbReference>
<evidence type="ECO:0000259" key="10">
    <source>
        <dbReference type="PROSITE" id="PS50887"/>
    </source>
</evidence>
<accession>A0A917QDF2</accession>
<dbReference type="Gene3D" id="3.30.450.350">
    <property type="entry name" value="CHASE domain"/>
    <property type="match status" value="1"/>
</dbReference>
<dbReference type="Pfam" id="PF03924">
    <property type="entry name" value="CHASE"/>
    <property type="match status" value="1"/>
</dbReference>
<dbReference type="PROSITE" id="PS50883">
    <property type="entry name" value="EAL"/>
    <property type="match status" value="1"/>
</dbReference>
<keyword evidence="2 6" id="KW-0812">Transmembrane</keyword>
<dbReference type="Pfam" id="PF08447">
    <property type="entry name" value="PAS_3"/>
    <property type="match status" value="1"/>
</dbReference>
<protein>
    <submittedName>
        <fullName evidence="11">Bifunctional diguanylate cyclase/phosphodiesterase</fullName>
    </submittedName>
</protein>
<dbReference type="AlphaFoldDB" id="A0A917QDF2"/>
<keyword evidence="4 6" id="KW-0472">Membrane</keyword>
<keyword evidence="5" id="KW-0175">Coiled coil</keyword>
<dbReference type="Pfam" id="PF00990">
    <property type="entry name" value="GGDEF"/>
    <property type="match status" value="1"/>
</dbReference>
<keyword evidence="3 6" id="KW-1133">Transmembrane helix</keyword>
<dbReference type="SMART" id="SM01079">
    <property type="entry name" value="CHASE"/>
    <property type="match status" value="1"/>
</dbReference>
<dbReference type="PROSITE" id="PS50839">
    <property type="entry name" value="CHASE"/>
    <property type="match status" value="1"/>
</dbReference>
<gene>
    <name evidence="11" type="ORF">GCM10011322_36390</name>
</gene>
<comment type="subcellular location">
    <subcellularLocation>
        <location evidence="1">Membrane</location>
    </subcellularLocation>
</comment>
<comment type="caution">
    <text evidence="11">The sequence shown here is derived from an EMBL/GenBank/DDBJ whole genome shotgun (WGS) entry which is preliminary data.</text>
</comment>
<dbReference type="InterPro" id="IPR000160">
    <property type="entry name" value="GGDEF_dom"/>
</dbReference>
<dbReference type="GO" id="GO:0003824">
    <property type="term" value="F:catalytic activity"/>
    <property type="evidence" value="ECO:0007669"/>
    <property type="project" value="UniProtKB-ARBA"/>
</dbReference>
<dbReference type="InterPro" id="IPR043128">
    <property type="entry name" value="Rev_trsase/Diguanyl_cyclase"/>
</dbReference>
<dbReference type="SUPFAM" id="SSF55073">
    <property type="entry name" value="Nucleotide cyclase"/>
    <property type="match status" value="1"/>
</dbReference>
<evidence type="ECO:0000259" key="9">
    <source>
        <dbReference type="PROSITE" id="PS50883"/>
    </source>
</evidence>
<evidence type="ECO:0000313" key="12">
    <source>
        <dbReference type="Proteomes" id="UP000600449"/>
    </source>
</evidence>
<dbReference type="SMART" id="SM00091">
    <property type="entry name" value="PAS"/>
    <property type="match status" value="1"/>
</dbReference>
<dbReference type="SUPFAM" id="SSF141868">
    <property type="entry name" value="EAL domain-like"/>
    <property type="match status" value="1"/>
</dbReference>
<dbReference type="GO" id="GO:0007165">
    <property type="term" value="P:signal transduction"/>
    <property type="evidence" value="ECO:0007669"/>
    <property type="project" value="UniProtKB-ARBA"/>
</dbReference>
<dbReference type="Gene3D" id="3.30.70.270">
    <property type="match status" value="1"/>
</dbReference>
<dbReference type="InterPro" id="IPR013655">
    <property type="entry name" value="PAS_fold_3"/>
</dbReference>
<dbReference type="SUPFAM" id="SSF55785">
    <property type="entry name" value="PYP-like sensor domain (PAS domain)"/>
    <property type="match status" value="1"/>
</dbReference>
<proteinExistence type="predicted"/>
<dbReference type="Proteomes" id="UP000600449">
    <property type="component" value="Unassembled WGS sequence"/>
</dbReference>
<evidence type="ECO:0000256" key="3">
    <source>
        <dbReference type="ARBA" id="ARBA00022989"/>
    </source>
</evidence>
<dbReference type="InterPro" id="IPR001633">
    <property type="entry name" value="EAL_dom"/>
</dbReference>
<feature type="domain" description="EAL" evidence="9">
    <location>
        <begin position="625"/>
        <end position="876"/>
    </location>
</feature>
<evidence type="ECO:0000259" key="8">
    <source>
        <dbReference type="PROSITE" id="PS50839"/>
    </source>
</evidence>
<sequence length="882" mass="96373">MRPKLRPGLIGAITVCALVVLVCLMADRQSRSVAREQERAETAGMLASLRAEIESTINGNIQLVRGLVAVIATDPTIDAARFDAIASALIGERSQLRNIAAAPDLVIRFMYPLAGNEAAVGLSYLTNPAQRDAALAAMRAREMVLAGPVDLVQGGRGFIGRLPVFVDDPSFEGDVAGKRPWGLVSAVIDVTRFYEASGLLREDLPLRVALTGIDSDPEDARVFFGDAAVLDEDPVVADVSLPAGGWRIAAVPRGGWTSTPEGVVHFRLVLLLAGLAVIVPAFVAGILYDRHRRQARELAVRERELRILSRRLGLALETSRIGVWELDLETGELRWDERMKELYGAPARSSAFMLDDWKDGVHPEDRDRVVAAFEAAVRDETTYTAEFRVLRPDGTWSWVRAIGAIHRDASGHRLALGVNWDVSDDVRRKMQLVEANRSAEARNADLEDARRQMEQASLHDSLTGLPNRRFLDERIGGPGRPDPSAILHVDLDRFKQINDTLGHAAGDAMLVHAAEVLRRGARAGDVVARVGGDEFVVAVMSAVSPAGLCALAERIIGEMSRPVPYQNHECRFGASIGIAVNEESDTSSTKQLLIDADLALYRAKNRGRNRFEFFDASLKAEVVAHKTLADEILGGLERREFVAFFQPQFDARTLDVVGVEALARWRHPTRGLLAPAAFLSTAEDLGVAPLIDRAILEETLLQSRRWAAAGVTIPKKSVNVSAGRLKDESLIDGLRDLAITPGELSFELLETIFLDDEDAVSKRNIAQLAEMGISIEIDDFGTGYASIVGLLQLRPARLKIERRLVHPIVQSLEQRRLVASIVEIGRSLGIEVVGEGVETMEHVSILRDLGCDVLQGYAFATPMSSDDLAHFVRQGSWRAMAA</sequence>
<dbReference type="PROSITE" id="PS50887">
    <property type="entry name" value="GGDEF"/>
    <property type="match status" value="1"/>
</dbReference>
<dbReference type="InterPro" id="IPR006189">
    <property type="entry name" value="CHASE_dom"/>
</dbReference>
<dbReference type="PANTHER" id="PTHR44757:SF2">
    <property type="entry name" value="BIOFILM ARCHITECTURE MAINTENANCE PROTEIN MBAA"/>
    <property type="match status" value="1"/>
</dbReference>
<reference evidence="11 12" key="1">
    <citation type="journal article" date="2014" name="Int. J. Syst. Evol. Microbiol.">
        <title>Complete genome sequence of Corynebacterium casei LMG S-19264T (=DSM 44701T), isolated from a smear-ripened cheese.</title>
        <authorList>
            <consortium name="US DOE Joint Genome Institute (JGI-PGF)"/>
            <person name="Walter F."/>
            <person name="Albersmeier A."/>
            <person name="Kalinowski J."/>
            <person name="Ruckert C."/>
        </authorList>
    </citation>
    <scope>NUCLEOTIDE SEQUENCE [LARGE SCALE GENOMIC DNA]</scope>
    <source>
        <strain evidence="11 12">CGMCC 1.9161</strain>
    </source>
</reference>
<feature type="coiled-coil region" evidence="5">
    <location>
        <begin position="429"/>
        <end position="456"/>
    </location>
</feature>
<dbReference type="PANTHER" id="PTHR44757">
    <property type="entry name" value="DIGUANYLATE CYCLASE DGCP"/>
    <property type="match status" value="1"/>
</dbReference>
<evidence type="ECO:0000259" key="7">
    <source>
        <dbReference type="PROSITE" id="PS50113"/>
    </source>
</evidence>